<dbReference type="AlphaFoldDB" id="A0A7Y0M0E8"/>
<reference evidence="1 2" key="1">
    <citation type="submission" date="2020-04" db="EMBL/GenBank/DDBJ databases">
        <title>Sequencing and Assembly of C. fimi.</title>
        <authorList>
            <person name="Ramsey A.R."/>
        </authorList>
    </citation>
    <scope>NUCLEOTIDE SEQUENCE [LARGE SCALE GENOMIC DNA]</scope>
    <source>
        <strain evidence="1 2">SB</strain>
    </source>
</reference>
<protein>
    <submittedName>
        <fullName evidence="1">Uncharacterized protein</fullName>
    </submittedName>
</protein>
<sequence>MATSDPATWASLTHDWTATVDRRHLDAIRADPRAYAPGGALHLVLDPDLVPSSAMTADLLRRVAVVPWLGGEVGTEQTRRRRAGQGSGPAQ</sequence>
<dbReference type="EMBL" id="JABCJJ010000027">
    <property type="protein sequence ID" value="NMR21230.1"/>
    <property type="molecule type" value="Genomic_DNA"/>
</dbReference>
<evidence type="ECO:0000313" key="1">
    <source>
        <dbReference type="EMBL" id="NMR21230.1"/>
    </source>
</evidence>
<proteinExistence type="predicted"/>
<gene>
    <name evidence="1" type="ORF">HIR71_13575</name>
</gene>
<evidence type="ECO:0000313" key="2">
    <source>
        <dbReference type="Proteomes" id="UP000562124"/>
    </source>
</evidence>
<dbReference type="Proteomes" id="UP000562124">
    <property type="component" value="Unassembled WGS sequence"/>
</dbReference>
<accession>A0A7Y0M0E8</accession>
<comment type="caution">
    <text evidence="1">The sequence shown here is derived from an EMBL/GenBank/DDBJ whole genome shotgun (WGS) entry which is preliminary data.</text>
</comment>
<dbReference type="RefSeq" id="WP_169325601.1">
    <property type="nucleotide sequence ID" value="NZ_JABCJJ010000027.1"/>
</dbReference>
<keyword evidence="2" id="KW-1185">Reference proteome</keyword>
<organism evidence="1 2">
    <name type="scientific">Cellulomonas fimi</name>
    <dbReference type="NCBI Taxonomy" id="1708"/>
    <lineage>
        <taxon>Bacteria</taxon>
        <taxon>Bacillati</taxon>
        <taxon>Actinomycetota</taxon>
        <taxon>Actinomycetes</taxon>
        <taxon>Micrococcales</taxon>
        <taxon>Cellulomonadaceae</taxon>
        <taxon>Cellulomonas</taxon>
    </lineage>
</organism>
<name>A0A7Y0M0E8_CELFI</name>